<dbReference type="AlphaFoldDB" id="A0AAV0W0D5"/>
<feature type="compositionally biased region" description="Polar residues" evidence="2">
    <location>
        <begin position="299"/>
        <end position="334"/>
    </location>
</feature>
<evidence type="ECO:0000313" key="4">
    <source>
        <dbReference type="EMBL" id="CAI6349057.1"/>
    </source>
</evidence>
<keyword evidence="1" id="KW-0862">Zinc</keyword>
<feature type="region of interest" description="Disordered" evidence="2">
    <location>
        <begin position="59"/>
        <end position="79"/>
    </location>
</feature>
<dbReference type="EMBL" id="CARXXK010000001">
    <property type="protein sequence ID" value="CAI6349057.1"/>
    <property type="molecule type" value="Genomic_DNA"/>
</dbReference>
<feature type="domain" description="CCHC-type" evidence="3">
    <location>
        <begin position="261"/>
        <end position="276"/>
    </location>
</feature>
<keyword evidence="5" id="KW-1185">Reference proteome</keyword>
<proteinExistence type="predicted"/>
<protein>
    <recommendedName>
        <fullName evidence="3">CCHC-type domain-containing protein</fullName>
    </recommendedName>
</protein>
<dbReference type="InterPro" id="IPR001878">
    <property type="entry name" value="Znf_CCHC"/>
</dbReference>
<organism evidence="4 5">
    <name type="scientific">Macrosiphum euphorbiae</name>
    <name type="common">potato aphid</name>
    <dbReference type="NCBI Taxonomy" id="13131"/>
    <lineage>
        <taxon>Eukaryota</taxon>
        <taxon>Metazoa</taxon>
        <taxon>Ecdysozoa</taxon>
        <taxon>Arthropoda</taxon>
        <taxon>Hexapoda</taxon>
        <taxon>Insecta</taxon>
        <taxon>Pterygota</taxon>
        <taxon>Neoptera</taxon>
        <taxon>Paraneoptera</taxon>
        <taxon>Hemiptera</taxon>
        <taxon>Sternorrhyncha</taxon>
        <taxon>Aphidomorpha</taxon>
        <taxon>Aphidoidea</taxon>
        <taxon>Aphididae</taxon>
        <taxon>Macrosiphini</taxon>
        <taxon>Macrosiphum</taxon>
    </lineage>
</organism>
<sequence>MYIVRVSQPTDTHVCYRQSLIAFLASDSNYENFTAIKKVCSLITAPLNQLDIALTRSSGMSDDPDINPPLSKLKSPQPNTQKTFAETTANVSFPKKDQAIIFNTIQDVPQIEYIKAFSSLTPPNNIKFASRVSNNRFCIYFANKNIVEQIIAKQHYITINNTEIPYRRLINPAKRIILSNVQPIIPHDIIAKAINNLSIKMLSPITFMKAGFSNDEFGHIGSFRRQLYIHPEHSDKIPSSILLQFDQTEYRIFLSDDTVTCFSCKQTGHTSNHCKNTPEYNAAPTLGNNPKNIMDINEKTTQNTDSSPTTMDTSYTDENLKETTTNSPATQESPVQEKRPAPSTSSSSCQDNTSIAKTPTVSTPPQTETVRTRTTNGILETKLKESAKNPQPPQKKPKRTNSIEQIILKLDEALLPAKKAFENIPNLKINYNQFKYIIENTLSEPNPSHIVEALNISTMEMIVIIDTVRPKINNLSIKNRLTRLAKTLLSSLSAVPTDTSLSQ</sequence>
<evidence type="ECO:0000313" key="5">
    <source>
        <dbReference type="Proteomes" id="UP001160148"/>
    </source>
</evidence>
<comment type="caution">
    <text evidence="4">The sequence shown here is derived from an EMBL/GenBank/DDBJ whole genome shotgun (WGS) entry which is preliminary data.</text>
</comment>
<gene>
    <name evidence="4" type="ORF">MEUPH1_LOCUS5664</name>
</gene>
<evidence type="ECO:0000256" key="2">
    <source>
        <dbReference type="SAM" id="MobiDB-lite"/>
    </source>
</evidence>
<dbReference type="GO" id="GO:0008270">
    <property type="term" value="F:zinc ion binding"/>
    <property type="evidence" value="ECO:0007669"/>
    <property type="project" value="UniProtKB-KW"/>
</dbReference>
<dbReference type="PROSITE" id="PS50158">
    <property type="entry name" value="ZF_CCHC"/>
    <property type="match status" value="1"/>
</dbReference>
<dbReference type="InterPro" id="IPR036875">
    <property type="entry name" value="Znf_CCHC_sf"/>
</dbReference>
<evidence type="ECO:0000259" key="3">
    <source>
        <dbReference type="PROSITE" id="PS50158"/>
    </source>
</evidence>
<keyword evidence="1" id="KW-0863">Zinc-finger</keyword>
<dbReference type="SUPFAM" id="SSF57756">
    <property type="entry name" value="Retrovirus zinc finger-like domains"/>
    <property type="match status" value="1"/>
</dbReference>
<evidence type="ECO:0000256" key="1">
    <source>
        <dbReference type="PROSITE-ProRule" id="PRU00047"/>
    </source>
</evidence>
<reference evidence="4 5" key="1">
    <citation type="submission" date="2023-01" db="EMBL/GenBank/DDBJ databases">
        <authorList>
            <person name="Whitehead M."/>
        </authorList>
    </citation>
    <scope>NUCLEOTIDE SEQUENCE [LARGE SCALE GENOMIC DNA]</scope>
</reference>
<keyword evidence="1" id="KW-0479">Metal-binding</keyword>
<name>A0AAV0W0D5_9HEMI</name>
<accession>A0AAV0W0D5</accession>
<dbReference type="Proteomes" id="UP001160148">
    <property type="component" value="Unassembled WGS sequence"/>
</dbReference>
<dbReference type="GO" id="GO:0003676">
    <property type="term" value="F:nucleic acid binding"/>
    <property type="evidence" value="ECO:0007669"/>
    <property type="project" value="InterPro"/>
</dbReference>
<feature type="compositionally biased region" description="Polar residues" evidence="2">
    <location>
        <begin position="349"/>
        <end position="378"/>
    </location>
</feature>
<feature type="region of interest" description="Disordered" evidence="2">
    <location>
        <begin position="281"/>
        <end position="402"/>
    </location>
</feature>